<evidence type="ECO:0007829" key="5">
    <source>
        <dbReference type="PDB" id="4F10"/>
    </source>
</evidence>
<feature type="active site" description="Proton donor/acceptor" evidence="3">
    <location>
        <position position="294"/>
    </location>
</feature>
<proteinExistence type="evidence at protein level"/>
<name>A0ACD6B938_SPHSX</name>
<reference evidence="3" key="1">
    <citation type="journal article" date="1999" name="J. Mol. Biol.">
        <title>Crystal structure of alginate lyase A1-III from Sphingomonas species A1 at 1.78 A resolution.</title>
        <authorList>
            <person name="Yoon H.J."/>
            <person name="Mikami B."/>
            <person name="Hashimoto W."/>
            <person name="Murata K."/>
        </authorList>
    </citation>
    <scope>X-RAY CRYSTALLOGRAPHY (1.78 ANGSTROMS) OF 53-402</scope>
    <scope>DISULFIDE BONDS</scope>
    <scope>ACTIVE SITE</scope>
</reference>
<reference evidence="4 5" key="4">
    <citation type="journal article" date="2012" name="Acta Crystallogr. D">
        <title>Induced-fit motion of a lid loop involved in catalysis in alginate lyase A1-III.</title>
        <authorList>
            <person name="Mikami B."/>
            <person name="Ban M."/>
            <person name="Suzuki S."/>
            <person name="Yoon H.J."/>
            <person name="Miyake O."/>
            <person name="Yamasaki M."/>
            <person name="Ogura K."/>
            <person name="Maruyama Y."/>
            <person name="Hashimoto W."/>
            <person name="Murata K."/>
        </authorList>
    </citation>
    <scope>X-RAY CRYSTALLOGRAPHY (2.10 ANGSTROMS) OF 54-404</scope>
    <scope>DISULFIDE BONDS</scope>
</reference>
<organism evidence="1">
    <name type="scientific">Sphingomonas sp</name>
    <dbReference type="NCBI Taxonomy" id="28214"/>
    <lineage>
        <taxon>Bacteria</taxon>
        <taxon>Pseudomonadati</taxon>
        <taxon>Pseudomonadota</taxon>
        <taxon>Alphaproteobacteria</taxon>
        <taxon>Sphingomonadales</taxon>
        <taxon>Sphingomonadaceae</taxon>
        <taxon>Sphingomonas</taxon>
    </lineage>
</organism>
<dbReference type="EMBL" id="AB011415">
    <property type="protein sequence ID" value="BAB03312.1"/>
    <property type="molecule type" value="Genomic_DNA"/>
</dbReference>
<feature type="disulfide bond" evidence="2 3">
    <location>
        <begin position="97"/>
        <end position="160"/>
    </location>
</feature>
<protein>
    <submittedName>
        <fullName evidence="1">Alginate lyase</fullName>
    </submittedName>
</protein>
<keyword evidence="1" id="KW-0456">Lyase</keyword>
<dbReference type="PDB" id="4F13">
    <property type="method" value="X-ray"/>
    <property type="resolution" value="2.21 A"/>
    <property type="chains" value="A/B=54-404"/>
</dbReference>
<keyword evidence="2 3" id="KW-0002">3D-structure</keyword>
<dbReference type="PDB" id="4E1Y">
    <property type="method" value="X-ray"/>
    <property type="resolution" value="2.10 A"/>
    <property type="chains" value="A/B=54-404"/>
</dbReference>
<dbReference type="PDB" id="1HV6">
    <property type="method" value="X-ray"/>
    <property type="resolution" value="2.00 A"/>
    <property type="chains" value="A=52-402"/>
</dbReference>
<dbReference type="PDB" id="1QAZ">
    <property type="method" value="X-ray"/>
    <property type="resolution" value="1.78 A"/>
    <property type="chains" value="A=53-402"/>
</dbReference>
<evidence type="ECO:0007829" key="4">
    <source>
        <dbReference type="PDB" id="4E1Y"/>
    </source>
</evidence>
<evidence type="ECO:0000313" key="1">
    <source>
        <dbReference type="EMBL" id="BAB03312.1"/>
    </source>
</evidence>
<gene>
    <name evidence="1" type="primary">aly</name>
</gene>
<accession>Q9KWU1</accession>
<sequence length="641" mass="71003">MPLACLATTRVGAAREKSGDSSMFDIPFPGHGRRLAVAALAFAGCAFAGSLQAHPFDQAVVKDPTASYVDVKARRTFLQSGQLDDRLKAALPKEYDCTTEATPNPQQGEMVIPRRYLSGNHGPVNPDYEPVVTLYRDFEKISATLGNLYVATGKPVYATCLLNMLDKWAKADALLNYDPKSQSWYQVEWSAATAAFALSTMMAEPNVDTAQRERVVKWLNRVARHQTSFPGGDTSCCNNHSYWRGQEATIIGVISKDDELFRWGLGRYVQAMGLINEDGSFVHEMTRHEQSLHYQNYAMLPLTMIAETASRQGIDLYAYKENGRDIHSARKFVFAAVKNPDLIKKYASEPQDTRAFKPGRGDLNWIEYQRARFGFADELGFMTVPIFDPRTGGSGTLLAYKPQGAAAQAPVSAPAAAHSSIDLSKWKLQIPVDPIDVATRDLLKGYQDKYFYVDKDGSLAFWCPASGFKTTANTKYPRSELREMLDPDNHAVNWGWQGTHEMNLRGAVMHVSPSGKTIVMQIHAVMPDGSNAPPLVKGQFYKNTLDFLVKNSAAGGKDTHYVFEGIELGKPYDAQIKVVDGVLSMTVNGQTKTVDFVAKDAGWKDLKFYFKAGNYLQDRQADGSDTSALVKLYKLDVKHSS</sequence>
<evidence type="ECO:0007829" key="2">
    <source>
        <dbReference type="PDB" id="1HV6"/>
    </source>
</evidence>
<reference evidence="1" key="2">
    <citation type="journal article" date="2000" name="J. Bacteriol.">
        <title>A novel bacterial ATP-binding cassette transporter system that allows uptake of macromolecules.</title>
        <authorList>
            <person name="Momma K."/>
            <person name="Okamoto M."/>
            <person name="Mishima Y."/>
            <person name="Mori S."/>
            <person name="Hashimoto W."/>
            <person name="Murata K."/>
        </authorList>
    </citation>
    <scope>NUCLEOTIDE SEQUENCE</scope>
    <source>
        <strain evidence="1">A1</strain>
    </source>
</reference>
<feature type="disulfide bond" evidence="2 3">
    <location>
        <begin position="236"/>
        <end position="237"/>
    </location>
</feature>
<accession>A0ACD6B938</accession>
<evidence type="ECO:0007829" key="3">
    <source>
        <dbReference type="PDB" id="1QAZ"/>
    </source>
</evidence>
<reference evidence="2" key="3">
    <citation type="journal article" date="2001" name="J. Mol. Biol.">
        <title>Crystal structure of alginate lyase A1-III complexed with trisaccharide product at 2.0 A resolution.</title>
        <authorList>
            <person name="Yoon H.J."/>
            <person name="Hashimoto W."/>
            <person name="Miyake O."/>
            <person name="Murata K."/>
            <person name="Mikami B."/>
        </authorList>
    </citation>
    <scope>X-RAY CRYSTALLOGRAPHY (2.00 ANGSTROMS) OF 52-402</scope>
    <scope>DISULFIDE BONDS</scope>
</reference>
<dbReference type="PDB" id="4F10">
    <property type="method" value="X-ray"/>
    <property type="resolution" value="2.20 A"/>
    <property type="chains" value="A/B=54-404"/>
</dbReference>